<gene>
    <name evidence="2" type="ORF">ABFB10_23215</name>
</gene>
<dbReference type="AlphaFoldDB" id="A0AAW9SH45"/>
<accession>A0AAW9SH45</accession>
<dbReference type="InterPro" id="IPR029035">
    <property type="entry name" value="DHS-like_NAD/FAD-binding_dom"/>
</dbReference>
<name>A0AAW9SH45_9RHOB</name>
<dbReference type="GO" id="GO:0009055">
    <property type="term" value="F:electron transfer activity"/>
    <property type="evidence" value="ECO:0007669"/>
    <property type="project" value="InterPro"/>
</dbReference>
<dbReference type="InterPro" id="IPR014731">
    <property type="entry name" value="ETF_asu_C"/>
</dbReference>
<dbReference type="GO" id="GO:0050660">
    <property type="term" value="F:flavin adenine dinucleotide binding"/>
    <property type="evidence" value="ECO:0007669"/>
    <property type="project" value="InterPro"/>
</dbReference>
<dbReference type="EMBL" id="JBDNCH010000004">
    <property type="protein sequence ID" value="MEN9063479.1"/>
    <property type="molecule type" value="Genomic_DNA"/>
</dbReference>
<evidence type="ECO:0000313" key="3">
    <source>
        <dbReference type="Proteomes" id="UP001428774"/>
    </source>
</evidence>
<evidence type="ECO:0000259" key="1">
    <source>
        <dbReference type="Pfam" id="PF00766"/>
    </source>
</evidence>
<dbReference type="Proteomes" id="UP001428774">
    <property type="component" value="Unassembled WGS sequence"/>
</dbReference>
<feature type="domain" description="Electron transfer flavoprotein alpha subunit C-terminal" evidence="1">
    <location>
        <begin position="18"/>
        <end position="93"/>
    </location>
</feature>
<comment type="caution">
    <text evidence="2">The sequence shown here is derived from an EMBL/GenBank/DDBJ whole genome shotgun (WGS) entry which is preliminary data.</text>
</comment>
<dbReference type="PANTHER" id="PTHR43153:SF1">
    <property type="entry name" value="ELECTRON TRANSFER FLAVOPROTEIN SUBUNIT ALPHA, MITOCHONDRIAL"/>
    <property type="match status" value="1"/>
</dbReference>
<dbReference type="PANTHER" id="PTHR43153">
    <property type="entry name" value="ELECTRON TRANSFER FLAVOPROTEIN ALPHA"/>
    <property type="match status" value="1"/>
</dbReference>
<reference evidence="2 3" key="1">
    <citation type="submission" date="2024-05" db="EMBL/GenBank/DDBJ databases">
        <title>Genome sequence of Ponticoccus litoralis KCCM 90028.</title>
        <authorList>
            <person name="Kim J.M."/>
            <person name="Lee J.K."/>
            <person name="Choi B.J."/>
            <person name="Bayburt H."/>
            <person name="Baek J.H."/>
            <person name="Jeon C.O."/>
        </authorList>
    </citation>
    <scope>NUCLEOTIDE SEQUENCE [LARGE SCALE GENOMIC DNA]</scope>
    <source>
        <strain evidence="2 3">KCCM 90028</strain>
    </source>
</reference>
<dbReference type="SUPFAM" id="SSF52467">
    <property type="entry name" value="DHS-like NAD/FAD-binding domain"/>
    <property type="match status" value="1"/>
</dbReference>
<dbReference type="GO" id="GO:0033539">
    <property type="term" value="P:fatty acid beta-oxidation using acyl-CoA dehydrogenase"/>
    <property type="evidence" value="ECO:0007669"/>
    <property type="project" value="TreeGrafter"/>
</dbReference>
<evidence type="ECO:0000313" key="2">
    <source>
        <dbReference type="EMBL" id="MEN9063479.1"/>
    </source>
</evidence>
<dbReference type="Gene3D" id="3.40.50.1220">
    <property type="entry name" value="TPP-binding domain"/>
    <property type="match status" value="1"/>
</dbReference>
<dbReference type="RefSeq" id="WP_347168554.1">
    <property type="nucleotide sequence ID" value="NZ_JBDNCH010000004.1"/>
</dbReference>
<sequence>MQIDDLGQLAGGTTALRLDEAEFIVSGGAGINDWALFRDTVAALGAAPGASRVAVDAGHAPRETQVGSSGAIVQAKCYLALGISGAPQHLEGIARCDQVIAVNTDPNCAMMRRADLAIEGDAQAVMRALVDMLAEDRGGSNVA</sequence>
<protein>
    <submittedName>
        <fullName evidence="2">FAD-binding protein</fullName>
    </submittedName>
</protein>
<dbReference type="Pfam" id="PF00766">
    <property type="entry name" value="ETF_alpha"/>
    <property type="match status" value="1"/>
</dbReference>
<proteinExistence type="predicted"/>
<dbReference type="InterPro" id="IPR001308">
    <property type="entry name" value="ETF_a/FixB"/>
</dbReference>
<organism evidence="2 3">
    <name type="scientific">Ponticoccus litoralis</name>
    <dbReference type="NCBI Taxonomy" id="422297"/>
    <lineage>
        <taxon>Bacteria</taxon>
        <taxon>Pseudomonadati</taxon>
        <taxon>Pseudomonadota</taxon>
        <taxon>Alphaproteobacteria</taxon>
        <taxon>Rhodobacterales</taxon>
        <taxon>Roseobacteraceae</taxon>
        <taxon>Ponticoccus</taxon>
    </lineage>
</organism>
<keyword evidence="3" id="KW-1185">Reference proteome</keyword>